<dbReference type="AlphaFoldDB" id="A0A495JMU1"/>
<gene>
    <name evidence="3" type="ORF">BDK92_4696</name>
</gene>
<feature type="region of interest" description="Disordered" evidence="1">
    <location>
        <begin position="807"/>
        <end position="827"/>
    </location>
</feature>
<evidence type="ECO:0000256" key="2">
    <source>
        <dbReference type="SAM" id="Phobius"/>
    </source>
</evidence>
<dbReference type="EMBL" id="RBKT01000001">
    <property type="protein sequence ID" value="RKR90326.1"/>
    <property type="molecule type" value="Genomic_DNA"/>
</dbReference>
<accession>A0A495JMU1</accession>
<sequence>MVAASDTYTELLDALVEGDARPLRQWLGEHLAPAPGAGVETDLRLLDGLVFWNAEEHDDAARQRVLDGVERTLSAAALVPGATPLLLFYLKYQCDQAWEVAWDVDLILAVLQHARRYGADLVAAGQLADPEPTRLALDQLAVLVSEMGTLNAASCASLAEWARLAAETAALAGRVADAAETADASASAAYVAVDTREDETYYLAVSRAALAVHDHFAYGGSDLDGAVRTLRLAEESFPDACSRSELRSHRYNLEVLAEAAEQPWIRLEHAKVVYLYPFGLYQESRAGRADPGPDVATRDGATFAERLVAVARRTAQQWTVAGWSVADHPQAVVEQDLLLDDTWKGDDPLGRQYRGMAVRLPDLEFADVDRVNVEPVLLQVELRLSELGNHYLRVECQLSGATPPQVYAAMTRAAPEFGDLVQLGTPLQPAVDARPTQLWSRLSDFAVDVVRDVTGQLAEHSGLAVRRSGRPGMYHVMLSVERGSLVSPVGGEPVPVAIALDAATAVGAQTLVHPVRNGISSLAEWLRYPVEIDTLPKVDAPGFIGDLLLRTCNTTLMVLPGTPDYGVNMVLEAAEFVATLEGMFAGWQDQIADHYDQVMVQLAAMIERLERHDAAPDPTGVDPAEYERVTRELGEMQARLEAQQLRLHQFVMASRLSLMFVTAPSLVMSPVARSTIDQLLVAAKFDALRSDFEGMIDNVLGDRIGALVDASVRRQRERNDARARAQQERDAAAASAERELQQRRERATRHWQDVLSIATATVGISGLMQIIQAGYQVQRLSAAGLVAVVVVLAVLVGWGLHHFQRDTVSGSRGRRKRTTDSVGGTRK</sequence>
<evidence type="ECO:0000313" key="3">
    <source>
        <dbReference type="EMBL" id="RKR90326.1"/>
    </source>
</evidence>
<reference evidence="3 4" key="1">
    <citation type="submission" date="2018-10" db="EMBL/GenBank/DDBJ databases">
        <title>Sequencing the genomes of 1000 actinobacteria strains.</title>
        <authorList>
            <person name="Klenk H.-P."/>
        </authorList>
    </citation>
    <scope>NUCLEOTIDE SEQUENCE [LARGE SCALE GENOMIC DNA]</scope>
    <source>
        <strain evidence="3 4">DSM 45175</strain>
    </source>
</reference>
<feature type="region of interest" description="Disordered" evidence="1">
    <location>
        <begin position="717"/>
        <end position="743"/>
    </location>
</feature>
<dbReference type="Proteomes" id="UP000277671">
    <property type="component" value="Unassembled WGS sequence"/>
</dbReference>
<dbReference type="RefSeq" id="WP_121158615.1">
    <property type="nucleotide sequence ID" value="NZ_RBKT01000001.1"/>
</dbReference>
<keyword evidence="2" id="KW-0812">Transmembrane</keyword>
<protein>
    <submittedName>
        <fullName evidence="3">Uncharacterized protein</fullName>
    </submittedName>
</protein>
<evidence type="ECO:0000256" key="1">
    <source>
        <dbReference type="SAM" id="MobiDB-lite"/>
    </source>
</evidence>
<keyword evidence="4" id="KW-1185">Reference proteome</keyword>
<evidence type="ECO:0000313" key="4">
    <source>
        <dbReference type="Proteomes" id="UP000277671"/>
    </source>
</evidence>
<name>A0A495JMU1_9ACTN</name>
<keyword evidence="2" id="KW-0472">Membrane</keyword>
<comment type="caution">
    <text evidence="3">The sequence shown here is derived from an EMBL/GenBank/DDBJ whole genome shotgun (WGS) entry which is preliminary data.</text>
</comment>
<dbReference type="OrthoDB" id="4845489at2"/>
<keyword evidence="2" id="KW-1133">Transmembrane helix</keyword>
<organism evidence="3 4">
    <name type="scientific">Micromonospora pisi</name>
    <dbReference type="NCBI Taxonomy" id="589240"/>
    <lineage>
        <taxon>Bacteria</taxon>
        <taxon>Bacillati</taxon>
        <taxon>Actinomycetota</taxon>
        <taxon>Actinomycetes</taxon>
        <taxon>Micromonosporales</taxon>
        <taxon>Micromonosporaceae</taxon>
        <taxon>Micromonospora</taxon>
    </lineage>
</organism>
<proteinExistence type="predicted"/>
<feature type="transmembrane region" description="Helical" evidence="2">
    <location>
        <begin position="781"/>
        <end position="800"/>
    </location>
</feature>